<dbReference type="OrthoDB" id="3358108at2"/>
<accession>A0A402CR93</accession>
<dbReference type="Proteomes" id="UP000287394">
    <property type="component" value="Chromosome"/>
</dbReference>
<gene>
    <name evidence="1" type="ORF">CCAX7_000690</name>
</gene>
<organism evidence="1 2">
    <name type="scientific">Capsulimonas corticalis</name>
    <dbReference type="NCBI Taxonomy" id="2219043"/>
    <lineage>
        <taxon>Bacteria</taxon>
        <taxon>Bacillati</taxon>
        <taxon>Armatimonadota</taxon>
        <taxon>Armatimonadia</taxon>
        <taxon>Capsulimonadales</taxon>
        <taxon>Capsulimonadaceae</taxon>
        <taxon>Capsulimonas</taxon>
    </lineage>
</organism>
<protein>
    <submittedName>
        <fullName evidence="1">Uncharacterized protein</fullName>
    </submittedName>
</protein>
<dbReference type="NCBIfam" id="NF033832">
    <property type="entry name" value="sce7726_fam"/>
    <property type="match status" value="1"/>
</dbReference>
<name>A0A402CR93_9BACT</name>
<keyword evidence="2" id="KW-1185">Reference proteome</keyword>
<dbReference type="RefSeq" id="WP_119319977.1">
    <property type="nucleotide sequence ID" value="NZ_AP025739.1"/>
</dbReference>
<dbReference type="KEGG" id="ccot:CCAX7_000690"/>
<evidence type="ECO:0000313" key="1">
    <source>
        <dbReference type="EMBL" id="BDI28018.1"/>
    </source>
</evidence>
<reference evidence="1 2" key="1">
    <citation type="journal article" date="2019" name="Int. J. Syst. Evol. Microbiol.">
        <title>Capsulimonas corticalis gen. nov., sp. nov., an aerobic capsulated bacterium, of a novel bacterial order, Capsulimonadales ord. nov., of the class Armatimonadia of the phylum Armatimonadetes.</title>
        <authorList>
            <person name="Li J."/>
            <person name="Kudo C."/>
            <person name="Tonouchi A."/>
        </authorList>
    </citation>
    <scope>NUCLEOTIDE SEQUENCE [LARGE SCALE GENOMIC DNA]</scope>
    <source>
        <strain evidence="1 2">AX-7</strain>
    </source>
</reference>
<sequence>MTEKTANVPAQIRQNDREVRKALHNKVLKAHRYDGDTLIIDELGLRHGTCRVDVAVVNGRLHGYEIKSDSDTLERLPQQIAVYGEIFDRVTLIVGEKHAEKSITQIPSWWGVKVATTGPNGTKFEHYRRESNNRDINPLALAELLWRPEVVSILQGLGAPAPILKKPRAVLYAYLAESVELNELRRLVRTTLKARTDWRGQRPPSLDAG</sequence>
<dbReference type="EMBL" id="AP025739">
    <property type="protein sequence ID" value="BDI28018.1"/>
    <property type="molecule type" value="Genomic_DNA"/>
</dbReference>
<evidence type="ECO:0000313" key="2">
    <source>
        <dbReference type="Proteomes" id="UP000287394"/>
    </source>
</evidence>
<dbReference type="InterPro" id="IPR047729">
    <property type="entry name" value="Sce7726-like"/>
</dbReference>
<proteinExistence type="predicted"/>
<dbReference type="AlphaFoldDB" id="A0A402CR93"/>